<dbReference type="Proteomes" id="UP000823775">
    <property type="component" value="Unassembled WGS sequence"/>
</dbReference>
<proteinExistence type="predicted"/>
<keyword evidence="3" id="KW-1185">Reference proteome</keyword>
<protein>
    <submittedName>
        <fullName evidence="2">Uncharacterized protein</fullName>
    </submittedName>
</protein>
<feature type="region of interest" description="Disordered" evidence="1">
    <location>
        <begin position="82"/>
        <end position="103"/>
    </location>
</feature>
<gene>
    <name evidence="2" type="ORF">HAX54_028151</name>
</gene>
<feature type="non-terminal residue" evidence="2">
    <location>
        <position position="128"/>
    </location>
</feature>
<evidence type="ECO:0000313" key="3">
    <source>
        <dbReference type="Proteomes" id="UP000823775"/>
    </source>
</evidence>
<feature type="compositionally biased region" description="Polar residues" evidence="1">
    <location>
        <begin position="91"/>
        <end position="103"/>
    </location>
</feature>
<reference evidence="2 3" key="1">
    <citation type="journal article" date="2021" name="BMC Genomics">
        <title>Datura genome reveals duplications of psychoactive alkaloid biosynthetic genes and high mutation rate following tissue culture.</title>
        <authorList>
            <person name="Rajewski A."/>
            <person name="Carter-House D."/>
            <person name="Stajich J."/>
            <person name="Litt A."/>
        </authorList>
    </citation>
    <scope>NUCLEOTIDE SEQUENCE [LARGE SCALE GENOMIC DNA]</scope>
    <source>
        <strain evidence="2">AR-01</strain>
    </source>
</reference>
<accession>A0ABS8V5S3</accession>
<evidence type="ECO:0000313" key="2">
    <source>
        <dbReference type="EMBL" id="MCD9641727.1"/>
    </source>
</evidence>
<dbReference type="EMBL" id="JACEIK010003443">
    <property type="protein sequence ID" value="MCD9641727.1"/>
    <property type="molecule type" value="Genomic_DNA"/>
</dbReference>
<name>A0ABS8V5S3_DATST</name>
<sequence length="128" mass="15116">MSSTCIFVSLVGFAKNQEDSEELRQIERETRARRPRFGRFRDFLVVGRVKRVFYTVMIQCYQYIHDKAQCYENHMAFNDRRPTSRWEDRNTPNTRGGNVAANTRNEDQARLYGLARKETTEALDVMVI</sequence>
<evidence type="ECO:0000256" key="1">
    <source>
        <dbReference type="SAM" id="MobiDB-lite"/>
    </source>
</evidence>
<comment type="caution">
    <text evidence="2">The sequence shown here is derived from an EMBL/GenBank/DDBJ whole genome shotgun (WGS) entry which is preliminary data.</text>
</comment>
<organism evidence="2 3">
    <name type="scientific">Datura stramonium</name>
    <name type="common">Jimsonweed</name>
    <name type="synonym">Common thornapple</name>
    <dbReference type="NCBI Taxonomy" id="4076"/>
    <lineage>
        <taxon>Eukaryota</taxon>
        <taxon>Viridiplantae</taxon>
        <taxon>Streptophyta</taxon>
        <taxon>Embryophyta</taxon>
        <taxon>Tracheophyta</taxon>
        <taxon>Spermatophyta</taxon>
        <taxon>Magnoliopsida</taxon>
        <taxon>eudicotyledons</taxon>
        <taxon>Gunneridae</taxon>
        <taxon>Pentapetalae</taxon>
        <taxon>asterids</taxon>
        <taxon>lamiids</taxon>
        <taxon>Solanales</taxon>
        <taxon>Solanaceae</taxon>
        <taxon>Solanoideae</taxon>
        <taxon>Datureae</taxon>
        <taxon>Datura</taxon>
    </lineage>
</organism>